<protein>
    <submittedName>
        <fullName evidence="10">Type IV pilus assembly protein PilY1</fullName>
    </submittedName>
</protein>
<evidence type="ECO:0000256" key="8">
    <source>
        <dbReference type="SAM" id="SignalP"/>
    </source>
</evidence>
<organism evidence="10 11">
    <name type="scientific">Pseudomonas oryzihabitans</name>
    <dbReference type="NCBI Taxonomy" id="47885"/>
    <lineage>
        <taxon>Bacteria</taxon>
        <taxon>Pseudomonadati</taxon>
        <taxon>Pseudomonadota</taxon>
        <taxon>Gammaproteobacteria</taxon>
        <taxon>Pseudomonadales</taxon>
        <taxon>Pseudomonadaceae</taxon>
        <taxon>Pseudomonas</taxon>
    </lineage>
</organism>
<dbReference type="SUPFAM" id="SSF50998">
    <property type="entry name" value="Quinoprotein alcohol dehydrogenase-like"/>
    <property type="match status" value="1"/>
</dbReference>
<dbReference type="RefSeq" id="WP_309759956.1">
    <property type="nucleotide sequence ID" value="NZ_JAVJAF010000001.1"/>
</dbReference>
<gene>
    <name evidence="10" type="ORF">QE440_003124</name>
</gene>
<evidence type="ECO:0000256" key="5">
    <source>
        <dbReference type="ARBA" id="ARBA00022837"/>
    </source>
</evidence>
<reference evidence="10" key="1">
    <citation type="submission" date="2023-08" db="EMBL/GenBank/DDBJ databases">
        <title>Functional and genomic diversity of the sorghum phyllosphere microbiome.</title>
        <authorList>
            <person name="Shade A."/>
        </authorList>
    </citation>
    <scope>NUCLEOTIDE SEQUENCE</scope>
    <source>
        <strain evidence="10">SORGH_AS_0201</strain>
    </source>
</reference>
<dbReference type="Pfam" id="PF05567">
    <property type="entry name" value="T4P_PilY1"/>
    <property type="match status" value="1"/>
</dbReference>
<dbReference type="GO" id="GO:0046872">
    <property type="term" value="F:metal ion binding"/>
    <property type="evidence" value="ECO:0007669"/>
    <property type="project" value="UniProtKB-KW"/>
</dbReference>
<proteinExistence type="inferred from homology"/>
<keyword evidence="8" id="KW-0732">Signal</keyword>
<comment type="subcellular location">
    <subcellularLocation>
        <location evidence="1">Fimbrium</location>
    </subcellularLocation>
</comment>
<accession>A0AAJ2BJF6</accession>
<dbReference type="GO" id="GO:0009289">
    <property type="term" value="C:pilus"/>
    <property type="evidence" value="ECO:0007669"/>
    <property type="project" value="UniProtKB-SubCell"/>
</dbReference>
<name>A0AAJ2BJF6_9PSED</name>
<dbReference type="InterPro" id="IPR011047">
    <property type="entry name" value="Quinoprotein_ADH-like_sf"/>
</dbReference>
<dbReference type="InterPro" id="IPR008707">
    <property type="entry name" value="B-propeller_PilY1"/>
</dbReference>
<feature type="chain" id="PRO_5042532535" evidence="8">
    <location>
        <begin position="29"/>
        <end position="1317"/>
    </location>
</feature>
<dbReference type="Proteomes" id="UP001268036">
    <property type="component" value="Unassembled WGS sequence"/>
</dbReference>
<evidence type="ECO:0000259" key="9">
    <source>
        <dbReference type="Pfam" id="PF05567"/>
    </source>
</evidence>
<keyword evidence="4" id="KW-0479">Metal-binding</keyword>
<evidence type="ECO:0000313" key="11">
    <source>
        <dbReference type="Proteomes" id="UP001268036"/>
    </source>
</evidence>
<sequence>MHSSYASRIRRYSLGILACGVMAPFAQATLTPSTTTTTTTTQPAVSQTPLASGANIPGSLALVPSVEWPTVLSVANLGSYSSANTYSGYFDSNKCYVYTYANPPAQSGDGSTNLDNSWFQPQTSASNHQCNGARQWSGNFLNWAATPTIDPFRSALTGGERIRDTEGLTVLQKARHDGQNSAGNRLSTDQGLIPHSEIAGATPFAATWDNLYVRLEGQGFDMLFSNWNDRIGGGGSSDYGYGNNWPSVWADLDPNNTRQWDGNSLRRDYYPGGDATNTNSVYRVRVQVQVCNPAVGLESNCKAYSASNYKPEGLLQQYSDRLRYSVVSYLNDSDVLRDGGVLRAKQTFIGPLNPDQTTNTNAEWNAQTGIQSLNPRPAEASDTPGTTGITNSGVLNYLNKFGSMPYDSQKDYRNLKSFDPVSELYYTAIRYFKHQGNVAAYSNLTGDATNRYAQADGFPVVTSWDDPITYSCQKNVILGIGDTNTWDDKNLPGGDTSSGGEPARPADVTADTTVNVQTATQKVASLEGITINTPFTGRGNSAYIAGLAYDAHTRDQRPDLSGNQTISTYWMDVRENQTLAGKAQNQYWLAAKYGGFSVPQNFSPDTATSASITDNLWWTSGDILPTGDKRPDNFFVASDAQAMTTSLKKAFAQIASETSNTSTSIGASSSELNTGTALFQASYKPKFWSGDLVAQAFNADGTLSPTATWSAAAKLDARDLSTRNIATGNAPASGSLVATGGRDLSWTGSNALDDDAKAALRNNGDSTQVNDAEGQRRLNYLRGDRSPETAATNPLRTRASRLGDIVNSDPLYIGQPDYGYNLLPGQAGSSYLDFRATIKTRTPIVVTGANDGMLHVFDGSLGDSGGNELFAYIPRAILGNLYQLTRQDYSHRYYVDGPATSSDAYYNGAWHTLLVGTTGAGGNAVFALDVTNPSGMNKDKVLWEFASPDMHYPVQKPAIVALPNGSFGVIVTSGFSDSPVTSGKVWILDAGTGQVIKAFTLTTTGGLGAPLAVDLNNDRIADSLYVGDTAGKLWKFDISSTDPNDWQAPTTPLFTATTGPDYGNVPQPITAPLAAALNTDGKAIILFGTGSYYRIGDNIIPARPRLESFYAIIDRGQAVTRNQLLEQQIIAQGTVGTNRARAVSDNTLGSGQAGWFMDLVWKTQNGGPGTLTGERVIAKAALSGGAVVFTSMTPSSDPCTGGGTSWIMAVNVLTGSRFNYSYFDLNGDHLLDASDYVLNGNVRIPASGLLNGGGASKGVYIGSPANGSANGSDGSLNSQGPKNSVACVSLANGQIDCKDISSGNRTSGRMSWREVRN</sequence>
<keyword evidence="6" id="KW-0281">Fimbrium</keyword>
<keyword evidence="3" id="KW-1029">Fimbrium biogenesis</keyword>
<feature type="domain" description="PilY1 beta-propeller" evidence="9">
    <location>
        <begin position="802"/>
        <end position="1117"/>
    </location>
</feature>
<feature type="signal peptide" evidence="8">
    <location>
        <begin position="1"/>
        <end position="28"/>
    </location>
</feature>
<evidence type="ECO:0000256" key="7">
    <source>
        <dbReference type="SAM" id="MobiDB-lite"/>
    </source>
</evidence>
<comment type="similarity">
    <text evidence="2">Belongs to the PilY1 family.</text>
</comment>
<dbReference type="EMBL" id="JAVJAF010000001">
    <property type="protein sequence ID" value="MDR6235383.1"/>
    <property type="molecule type" value="Genomic_DNA"/>
</dbReference>
<feature type="region of interest" description="Disordered" evidence="7">
    <location>
        <begin position="487"/>
        <end position="507"/>
    </location>
</feature>
<evidence type="ECO:0000256" key="2">
    <source>
        <dbReference type="ARBA" id="ARBA00008387"/>
    </source>
</evidence>
<evidence type="ECO:0000256" key="6">
    <source>
        <dbReference type="ARBA" id="ARBA00023263"/>
    </source>
</evidence>
<evidence type="ECO:0000256" key="4">
    <source>
        <dbReference type="ARBA" id="ARBA00022723"/>
    </source>
</evidence>
<comment type="caution">
    <text evidence="10">The sequence shown here is derived from an EMBL/GenBank/DDBJ whole genome shotgun (WGS) entry which is preliminary data.</text>
</comment>
<keyword evidence="5" id="KW-0106">Calcium</keyword>
<evidence type="ECO:0000313" key="10">
    <source>
        <dbReference type="EMBL" id="MDR6235383.1"/>
    </source>
</evidence>
<evidence type="ECO:0000256" key="3">
    <source>
        <dbReference type="ARBA" id="ARBA00022558"/>
    </source>
</evidence>
<evidence type="ECO:0000256" key="1">
    <source>
        <dbReference type="ARBA" id="ARBA00004561"/>
    </source>
</evidence>